<dbReference type="GO" id="GO:0005737">
    <property type="term" value="C:cytoplasm"/>
    <property type="evidence" value="ECO:0007669"/>
    <property type="project" value="InterPro"/>
</dbReference>
<proteinExistence type="predicted"/>
<feature type="non-terminal residue" evidence="3">
    <location>
        <position position="1"/>
    </location>
</feature>
<feature type="compositionally biased region" description="Acidic residues" evidence="1">
    <location>
        <begin position="25"/>
        <end position="38"/>
    </location>
</feature>
<name>W9GC69_9MICO</name>
<keyword evidence="4" id="KW-1185">Reference proteome</keyword>
<dbReference type="Pfam" id="PF09107">
    <property type="entry name" value="WHD_3rd_SelB"/>
    <property type="match status" value="1"/>
</dbReference>
<evidence type="ECO:0000259" key="2">
    <source>
        <dbReference type="Pfam" id="PF09107"/>
    </source>
</evidence>
<evidence type="ECO:0000313" key="4">
    <source>
        <dbReference type="Proteomes" id="UP000019494"/>
    </source>
</evidence>
<dbReference type="InterPro" id="IPR036390">
    <property type="entry name" value="WH_DNA-bd_sf"/>
</dbReference>
<feature type="region of interest" description="Disordered" evidence="1">
    <location>
        <begin position="20"/>
        <end position="46"/>
    </location>
</feature>
<organism evidence="3 4">
    <name type="scientific">Intrasporangium chromatireducens Q5-1</name>
    <dbReference type="NCBI Taxonomy" id="584657"/>
    <lineage>
        <taxon>Bacteria</taxon>
        <taxon>Bacillati</taxon>
        <taxon>Actinomycetota</taxon>
        <taxon>Actinomycetes</taxon>
        <taxon>Micrococcales</taxon>
        <taxon>Intrasporangiaceae</taxon>
        <taxon>Intrasporangium</taxon>
    </lineage>
</organism>
<sequence length="246" mass="26707">PDRLADEVRRRGHVHADDLRLLGLDPDELQTDGPDGDDPPPPPVPERNVRRIADWFVAREVWQAWTDALEAGTAAYATSHPLDPWPSEAHALESAGIPDRAVLAAVAGALGYDVRDGRVLRADVAPDLGRARAAVDRVVARLTADPFDAPEQHELQADALGVRELAAAETLGLLLRLGDGIVVLPTSPARAMRILAGLPQPFTTSDARQALGTTRRVAIPLLEHLDRRGWTRRLDGAHREVVRSRG</sequence>
<dbReference type="InterPro" id="IPR036388">
    <property type="entry name" value="WH-like_DNA-bd_sf"/>
</dbReference>
<dbReference type="PATRIC" id="fig|584657.3.peg.4311"/>
<dbReference type="Gene3D" id="1.10.10.10">
    <property type="entry name" value="Winged helix-like DNA-binding domain superfamily/Winged helix DNA-binding domain"/>
    <property type="match status" value="1"/>
</dbReference>
<reference evidence="4" key="1">
    <citation type="submission" date="2013-08" db="EMBL/GenBank/DDBJ databases">
        <title>Intrasporangium oryzae NRRL B-24470.</title>
        <authorList>
            <person name="Liu H."/>
            <person name="Wang G."/>
        </authorList>
    </citation>
    <scope>NUCLEOTIDE SEQUENCE [LARGE SCALE GENOMIC DNA]</scope>
    <source>
        <strain evidence="4">Q5-1</strain>
    </source>
</reference>
<dbReference type="GO" id="GO:0001514">
    <property type="term" value="P:selenocysteine incorporation"/>
    <property type="evidence" value="ECO:0007669"/>
    <property type="project" value="InterPro"/>
</dbReference>
<dbReference type="GO" id="GO:0003723">
    <property type="term" value="F:RNA binding"/>
    <property type="evidence" value="ECO:0007669"/>
    <property type="project" value="InterPro"/>
</dbReference>
<dbReference type="SUPFAM" id="SSF46785">
    <property type="entry name" value="Winged helix' DNA-binding domain"/>
    <property type="match status" value="1"/>
</dbReference>
<dbReference type="InterPro" id="IPR015191">
    <property type="entry name" value="SelB_WHD4"/>
</dbReference>
<comment type="caution">
    <text evidence="3">The sequence shown here is derived from an EMBL/GenBank/DDBJ whole genome shotgun (WGS) entry which is preliminary data.</text>
</comment>
<dbReference type="GO" id="GO:0003746">
    <property type="term" value="F:translation elongation factor activity"/>
    <property type="evidence" value="ECO:0007669"/>
    <property type="project" value="InterPro"/>
</dbReference>
<dbReference type="AlphaFoldDB" id="W9GC69"/>
<evidence type="ECO:0000256" key="1">
    <source>
        <dbReference type="SAM" id="MobiDB-lite"/>
    </source>
</evidence>
<accession>W9GC69</accession>
<evidence type="ECO:0000313" key="3">
    <source>
        <dbReference type="EMBL" id="EWT03811.1"/>
    </source>
</evidence>
<gene>
    <name evidence="3" type="ORF">N864_12490</name>
</gene>
<feature type="domain" description="Elongation factor SelB fourth winged-helix" evidence="2">
    <location>
        <begin position="194"/>
        <end position="238"/>
    </location>
</feature>
<dbReference type="GO" id="GO:0005525">
    <property type="term" value="F:GTP binding"/>
    <property type="evidence" value="ECO:0007669"/>
    <property type="project" value="InterPro"/>
</dbReference>
<dbReference type="Proteomes" id="UP000019494">
    <property type="component" value="Unassembled WGS sequence"/>
</dbReference>
<dbReference type="EMBL" id="AWQS01000448">
    <property type="protein sequence ID" value="EWT03811.1"/>
    <property type="molecule type" value="Genomic_DNA"/>
</dbReference>
<dbReference type="RefSeq" id="WP_034722618.1">
    <property type="nucleotide sequence ID" value="NZ_AWQS01000448.1"/>
</dbReference>
<protein>
    <recommendedName>
        <fullName evidence="2">Elongation factor SelB fourth winged-helix domain-containing protein</fullName>
    </recommendedName>
</protein>